<evidence type="ECO:0000256" key="11">
    <source>
        <dbReference type="SAM" id="MobiDB-lite"/>
    </source>
</evidence>
<dbReference type="Gene3D" id="2.130.10.10">
    <property type="entry name" value="YVTN repeat-like/Quinoprotein amine dehydrogenase"/>
    <property type="match status" value="2"/>
</dbReference>
<reference evidence="14 15" key="1">
    <citation type="submission" date="2025-04" db="UniProtKB">
        <authorList>
            <consortium name="RefSeq"/>
        </authorList>
    </citation>
    <scope>IDENTIFICATION</scope>
</reference>
<keyword evidence="5 10" id="KW-0853">WD repeat</keyword>
<dbReference type="InterPro" id="IPR015943">
    <property type="entry name" value="WD40/YVTN_repeat-like_dom_sf"/>
</dbReference>
<comment type="subcellular location">
    <subcellularLocation>
        <location evidence="2">Cytoplasm</location>
    </subcellularLocation>
    <subcellularLocation>
        <location evidence="1">Nucleus</location>
    </subcellularLocation>
</comment>
<dbReference type="PROSITE" id="PS50082">
    <property type="entry name" value="WD_REPEATS_2"/>
    <property type="match status" value="1"/>
</dbReference>
<evidence type="ECO:0000256" key="9">
    <source>
        <dbReference type="ARBA" id="ARBA00038022"/>
    </source>
</evidence>
<evidence type="ECO:0000256" key="6">
    <source>
        <dbReference type="ARBA" id="ARBA00022737"/>
    </source>
</evidence>
<evidence type="ECO:0000259" key="12">
    <source>
        <dbReference type="Pfam" id="PF23760"/>
    </source>
</evidence>
<feature type="domain" description="DDB1- and CUL4-associated factor 12 beta-propeller" evidence="12">
    <location>
        <begin position="264"/>
        <end position="457"/>
    </location>
</feature>
<evidence type="ECO:0000256" key="3">
    <source>
        <dbReference type="ARBA" id="ARBA00004906"/>
    </source>
</evidence>
<keyword evidence="4" id="KW-0963">Cytoplasm</keyword>
<dbReference type="InterPro" id="IPR036322">
    <property type="entry name" value="WD40_repeat_dom_sf"/>
</dbReference>
<dbReference type="GO" id="GO:0005737">
    <property type="term" value="C:cytoplasm"/>
    <property type="evidence" value="ECO:0007669"/>
    <property type="project" value="UniProtKB-SubCell"/>
</dbReference>
<dbReference type="OMA" id="GGEQYGW"/>
<dbReference type="KEGG" id="aplc:110977270"/>
<dbReference type="GO" id="GO:0080008">
    <property type="term" value="C:Cul4-RING E3 ubiquitin ligase complex"/>
    <property type="evidence" value="ECO:0007669"/>
    <property type="project" value="TreeGrafter"/>
</dbReference>
<dbReference type="Proteomes" id="UP000694845">
    <property type="component" value="Unplaced"/>
</dbReference>
<sequence length="458" mass="52060">MEFDYEHFSEASYEDKMSVFQYTQKRQIGKPPRISRKLDSFAARKLPYLLKEKEIPLGTTNKVFASEWLSDRQIIFGTKCNKLIVLDVYTGQQCRLPIIKSRTGRVYENCVYTQSLSFGGIHSIATNPSKTLLATGADNPDNVALYKLPSFDPVFLGENCHEDWIFAIAWLDDQYFVTGSRDSSIALWSTTETQNIEEKTLSKNVYLSKGRWRESSVRHYSEDEESWSSSPERLDSYQSGSEDSAYSSVEDVSNHTCLKDVARKYCQDKDKVRALQVNEFKKDLAVLTSNGFIYTIDMETFDQLDVEHLTYCQENVCIALSRDYSLYAVGSQSHITFLDPHSLKSITSICSKERGSGVRSVSFREEIVTIGTGRGTIRFFDIRAGRYLPDEARPKKECTLRTGQGHLNRDDMYFQHFYGEQHGNAAYTHAYDKSGTRLFVAGGPLPAGLSGNYAALWQ</sequence>
<accession>A0A8B7Y513</accession>
<dbReference type="InterPro" id="IPR051191">
    <property type="entry name" value="DCAF12"/>
</dbReference>
<evidence type="ECO:0000313" key="15">
    <source>
        <dbReference type="RefSeq" id="XP_022086936.1"/>
    </source>
</evidence>
<dbReference type="PANTHER" id="PTHR19860:SF16">
    <property type="entry name" value="DDB1- AND CUL4-ASSOCIATED FACTOR 12"/>
    <property type="match status" value="1"/>
</dbReference>
<dbReference type="PANTHER" id="PTHR19860">
    <property type="entry name" value="DDB1- AND CUL4-ASSOCIATED FACTOR 12-RELATED"/>
    <property type="match status" value="1"/>
</dbReference>
<feature type="repeat" description="WD" evidence="10">
    <location>
        <begin position="158"/>
        <end position="198"/>
    </location>
</feature>
<comment type="pathway">
    <text evidence="3">Protein modification; protein ubiquitination.</text>
</comment>
<evidence type="ECO:0000256" key="1">
    <source>
        <dbReference type="ARBA" id="ARBA00004123"/>
    </source>
</evidence>
<protein>
    <submittedName>
        <fullName evidence="14 15">DDB1- and CUL4-associated factor 12-like</fullName>
    </submittedName>
</protein>
<evidence type="ECO:0000256" key="7">
    <source>
        <dbReference type="ARBA" id="ARBA00022786"/>
    </source>
</evidence>
<dbReference type="RefSeq" id="XP_022086938.1">
    <property type="nucleotide sequence ID" value="XM_022231246.1"/>
</dbReference>
<evidence type="ECO:0000313" key="13">
    <source>
        <dbReference type="Proteomes" id="UP000694845"/>
    </source>
</evidence>
<dbReference type="InterPro" id="IPR001680">
    <property type="entry name" value="WD40_rpt"/>
</dbReference>
<organism evidence="13 15">
    <name type="scientific">Acanthaster planci</name>
    <name type="common">Crown-of-thorns starfish</name>
    <dbReference type="NCBI Taxonomy" id="133434"/>
    <lineage>
        <taxon>Eukaryota</taxon>
        <taxon>Metazoa</taxon>
        <taxon>Echinodermata</taxon>
        <taxon>Eleutherozoa</taxon>
        <taxon>Asterozoa</taxon>
        <taxon>Asteroidea</taxon>
        <taxon>Valvatacea</taxon>
        <taxon>Valvatida</taxon>
        <taxon>Acanthasteridae</taxon>
        <taxon>Acanthaster</taxon>
    </lineage>
</organism>
<dbReference type="RefSeq" id="XP_022086935.1">
    <property type="nucleotide sequence ID" value="XM_022231243.1"/>
</dbReference>
<dbReference type="RefSeq" id="XP_022086936.1">
    <property type="nucleotide sequence ID" value="XM_022231244.1"/>
</dbReference>
<keyword evidence="6" id="KW-0677">Repeat</keyword>
<feature type="domain" description="DDB1- and CUL4-associated factor 12 beta-propeller" evidence="12">
    <location>
        <begin position="46"/>
        <end position="195"/>
    </location>
</feature>
<dbReference type="SUPFAM" id="SSF50978">
    <property type="entry name" value="WD40 repeat-like"/>
    <property type="match status" value="1"/>
</dbReference>
<evidence type="ECO:0000313" key="16">
    <source>
        <dbReference type="RefSeq" id="XP_022086937.1"/>
    </source>
</evidence>
<feature type="region of interest" description="Disordered" evidence="11">
    <location>
        <begin position="223"/>
        <end position="244"/>
    </location>
</feature>
<evidence type="ECO:0000313" key="17">
    <source>
        <dbReference type="RefSeq" id="XP_022086938.1"/>
    </source>
</evidence>
<dbReference type="SMART" id="SM00320">
    <property type="entry name" value="WD40"/>
    <property type="match status" value="3"/>
</dbReference>
<proteinExistence type="inferred from homology"/>
<evidence type="ECO:0000256" key="8">
    <source>
        <dbReference type="ARBA" id="ARBA00023242"/>
    </source>
</evidence>
<evidence type="ECO:0000256" key="5">
    <source>
        <dbReference type="ARBA" id="ARBA00022574"/>
    </source>
</evidence>
<dbReference type="GeneID" id="110977270"/>
<evidence type="ECO:0000256" key="4">
    <source>
        <dbReference type="ARBA" id="ARBA00022490"/>
    </source>
</evidence>
<keyword evidence="8" id="KW-0539">Nucleus</keyword>
<dbReference type="OrthoDB" id="9610195at2759"/>
<keyword evidence="13" id="KW-1185">Reference proteome</keyword>
<gene>
    <name evidence="14 15 16 17" type="primary">LOC110977270</name>
</gene>
<evidence type="ECO:0000256" key="10">
    <source>
        <dbReference type="PROSITE-ProRule" id="PRU00221"/>
    </source>
</evidence>
<name>A0A8B7Y513_ACAPL</name>
<dbReference type="Pfam" id="PF23760">
    <property type="entry name" value="Beta-prop_DCAF12"/>
    <property type="match status" value="2"/>
</dbReference>
<dbReference type="AlphaFoldDB" id="A0A8B7Y513"/>
<comment type="similarity">
    <text evidence="9">Belongs to the WD repeat DCAF12 family.</text>
</comment>
<keyword evidence="7" id="KW-0833">Ubl conjugation pathway</keyword>
<dbReference type="GO" id="GO:0005634">
    <property type="term" value="C:nucleus"/>
    <property type="evidence" value="ECO:0007669"/>
    <property type="project" value="UniProtKB-SubCell"/>
</dbReference>
<evidence type="ECO:0000256" key="2">
    <source>
        <dbReference type="ARBA" id="ARBA00004496"/>
    </source>
</evidence>
<dbReference type="InterPro" id="IPR056151">
    <property type="entry name" value="Beta-prop_DCAF12"/>
</dbReference>
<evidence type="ECO:0000313" key="14">
    <source>
        <dbReference type="RefSeq" id="XP_022086935.1"/>
    </source>
</evidence>
<dbReference type="RefSeq" id="XP_022086937.1">
    <property type="nucleotide sequence ID" value="XM_022231245.1"/>
</dbReference>